<evidence type="ECO:0008006" key="4">
    <source>
        <dbReference type="Google" id="ProtNLM"/>
    </source>
</evidence>
<keyword evidence="1" id="KW-0472">Membrane</keyword>
<keyword evidence="3" id="KW-1185">Reference proteome</keyword>
<proteinExistence type="predicted"/>
<dbReference type="RefSeq" id="WP_119762617.1">
    <property type="nucleotide sequence ID" value="NZ_QYUM01000003.1"/>
</dbReference>
<dbReference type="OrthoDB" id="9777715at2"/>
<feature type="transmembrane region" description="Helical" evidence="1">
    <location>
        <begin position="88"/>
        <end position="109"/>
    </location>
</feature>
<keyword evidence="1" id="KW-1133">Transmembrane helix</keyword>
<keyword evidence="1" id="KW-0812">Transmembrane</keyword>
<dbReference type="EMBL" id="QYUM01000003">
    <property type="protein sequence ID" value="RJF90967.1"/>
    <property type="molecule type" value="Genomic_DNA"/>
</dbReference>
<protein>
    <recommendedName>
        <fullName evidence="4">ATPase</fullName>
    </recommendedName>
</protein>
<feature type="transmembrane region" description="Helical" evidence="1">
    <location>
        <begin position="55"/>
        <end position="76"/>
    </location>
</feature>
<reference evidence="2 3" key="1">
    <citation type="submission" date="2018-09" db="EMBL/GenBank/DDBJ databases">
        <authorList>
            <person name="Zhu H."/>
        </authorList>
    </citation>
    <scope>NUCLEOTIDE SEQUENCE [LARGE SCALE GENOMIC DNA]</scope>
    <source>
        <strain evidence="2 3">K2R01-6</strain>
    </source>
</reference>
<comment type="caution">
    <text evidence="2">The sequence shown here is derived from an EMBL/GenBank/DDBJ whole genome shotgun (WGS) entry which is preliminary data.</text>
</comment>
<evidence type="ECO:0000313" key="2">
    <source>
        <dbReference type="EMBL" id="RJF90967.1"/>
    </source>
</evidence>
<accession>A0A418WLU2</accession>
<sequence length="768" mass="82844">MTGGSRIIDIRRRATGTGAEAGSDELSPEAEAQVAEAVWYPEEVEEFSPGRDRAVAAFCLVLALGWTSFALWMFWQTLGGRLPAPADIAALVASLSAPLALIGVVYLLLMRTSQREARRFAATAATLRSESQWVESVLRSVTQRIDENRELLAQQSQQLMGIGEEAAARMKVVSDAMHGEVESLGRQANALKTAATAARADMTVLLADLPKAQVQTRRMAEDLREAGLKAHENAGALEAQLSSLTLRGREADEVAGGAAQRLAAHLARMESTSDAAGARLELAAGQMTDSVDAALSRAADAVDEARKGMEAQSAAMLAMVEQSHAALGQTGEEAARALTTRVTDINTKIEQLGQLLATHEAVSREMVTTLQTAFAEAEQRLVSLDETGSERTGRLSDAISHLQGHAERMTEVLRRGGSVADTLIQKSESLLTALDANARELDETLPGALDRLDTKVSASKTLLISVVPEAEKLEMTTLSAYNRLTEAETVLVKQRKAIDKLVADMDRQIADKQKSVEELGKAIGFAGDEATRFAESAGPQLVESLVRVRETAVQASERARETLASIVPETSAALGRASEEAMRETITAKVEAQMAEIAAAAARAMEAANKASERLMSQMLTIADTTSNVEARIEQARTEAEEANRDTLSRKVALLIESLNSTAIDVAKILSNDVTDTAWAAYLKGDRGVFTRRAVRLLDAGEVREIARHYDEDVEFREQVNRYIHDFEAMLRNILATRDGSPLGVTILSSDMGKLYVALAQAIERLRS</sequence>
<organism evidence="2 3">
    <name type="scientific">Sphingomonas cavernae</name>
    <dbReference type="NCBI Taxonomy" id="2320861"/>
    <lineage>
        <taxon>Bacteria</taxon>
        <taxon>Pseudomonadati</taxon>
        <taxon>Pseudomonadota</taxon>
        <taxon>Alphaproteobacteria</taxon>
        <taxon>Sphingomonadales</taxon>
        <taxon>Sphingomonadaceae</taxon>
        <taxon>Sphingomonas</taxon>
    </lineage>
</organism>
<name>A0A418WLU2_9SPHN</name>
<evidence type="ECO:0000313" key="3">
    <source>
        <dbReference type="Proteomes" id="UP000286100"/>
    </source>
</evidence>
<evidence type="ECO:0000256" key="1">
    <source>
        <dbReference type="SAM" id="Phobius"/>
    </source>
</evidence>
<gene>
    <name evidence="2" type="ORF">D3876_12485</name>
</gene>
<dbReference type="AlphaFoldDB" id="A0A418WLU2"/>
<dbReference type="Proteomes" id="UP000286100">
    <property type="component" value="Unassembled WGS sequence"/>
</dbReference>